<dbReference type="PROSITE" id="PS50096">
    <property type="entry name" value="IQ"/>
    <property type="match status" value="1"/>
</dbReference>
<accession>W4H7U6</accession>
<dbReference type="OrthoDB" id="71764at2759"/>
<dbReference type="CDD" id="cd23767">
    <property type="entry name" value="IQCD"/>
    <property type="match status" value="1"/>
</dbReference>
<reference evidence="1" key="1">
    <citation type="submission" date="2013-12" db="EMBL/GenBank/DDBJ databases">
        <title>The Genome Sequence of Aphanomyces astaci APO3.</title>
        <authorList>
            <consortium name="The Broad Institute Genomics Platform"/>
            <person name="Russ C."/>
            <person name="Tyler B."/>
            <person name="van West P."/>
            <person name="Dieguez-Uribeondo J."/>
            <person name="Young S.K."/>
            <person name="Zeng Q."/>
            <person name="Gargeya S."/>
            <person name="Fitzgerald M."/>
            <person name="Abouelleil A."/>
            <person name="Alvarado L."/>
            <person name="Chapman S.B."/>
            <person name="Gainer-Dewar J."/>
            <person name="Goldberg J."/>
            <person name="Griggs A."/>
            <person name="Gujja S."/>
            <person name="Hansen M."/>
            <person name="Howarth C."/>
            <person name="Imamovic A."/>
            <person name="Ireland A."/>
            <person name="Larimer J."/>
            <person name="McCowan C."/>
            <person name="Murphy C."/>
            <person name="Pearson M."/>
            <person name="Poon T.W."/>
            <person name="Priest M."/>
            <person name="Roberts A."/>
            <person name="Saif S."/>
            <person name="Shea T."/>
            <person name="Sykes S."/>
            <person name="Wortman J."/>
            <person name="Nusbaum C."/>
            <person name="Birren B."/>
        </authorList>
    </citation>
    <scope>NUCLEOTIDE SEQUENCE [LARGE SCALE GENOMIC DNA]</scope>
    <source>
        <strain evidence="1">APO3</strain>
    </source>
</reference>
<protein>
    <submittedName>
        <fullName evidence="1">Uncharacterized protein</fullName>
    </submittedName>
</protein>
<dbReference type="RefSeq" id="XP_009822237.1">
    <property type="nucleotide sequence ID" value="XM_009823935.1"/>
</dbReference>
<sequence>MAACWYRVSKLRSEIESERQRQGRLQTSIRRKIDTMEACKLSTASTSVIKVVVSTPSPSSNHNVRVLSKVPSPDWSTQYELNRGDWSSPVKVHVCRYQKTPPPTTSLRHVVAAKRIGRWVTLRVAARKAASVPLPRSPAYSPLRINPDDLLARIAQQIHDRATLKRQNKAAYIIQRFFTLVLDRRSTTLGQHRSHRILLHQEARRRQVLEQAAMDNAVRLIQAAYRGSSARRRFTWKQSHVKGHFMHVLILEAEWTTRPGTAISVLLQLAAAYWSYFDTDVYEPPQRALLLRLHLLCATKAITYGYTPLSDNGGAAEWWLNMGRRFLLLWQRNMDEPALLQDALAAFDNALRMVSEADVDPEVLCDIVHVSFALGLYCHLLKRCQHVALELWGHNNHLDRKRRLWLWEGQAYFHLGEYKDAAVRFKAVLNHPSATTACMPYNVLDLWLILGRCAALDYDTASSQLYYTTILRHLYATDDILRRGLTWEDAANDTTLHLSAGSKFALHRDFPLAKDLLSYGKHLNAAYTTPDHDRWWTECHRHTSSLDTRASRAVWEAQKRIPLTRLRERLGVVL</sequence>
<organism evidence="1">
    <name type="scientific">Aphanomyces astaci</name>
    <name type="common">Crayfish plague agent</name>
    <dbReference type="NCBI Taxonomy" id="112090"/>
    <lineage>
        <taxon>Eukaryota</taxon>
        <taxon>Sar</taxon>
        <taxon>Stramenopiles</taxon>
        <taxon>Oomycota</taxon>
        <taxon>Saprolegniomycetes</taxon>
        <taxon>Saprolegniales</taxon>
        <taxon>Verrucalvaceae</taxon>
        <taxon>Aphanomyces</taxon>
    </lineage>
</organism>
<evidence type="ECO:0000313" key="1">
    <source>
        <dbReference type="EMBL" id="ETV87374.1"/>
    </source>
</evidence>
<dbReference type="GeneID" id="20802969"/>
<proteinExistence type="predicted"/>
<dbReference type="VEuPathDB" id="FungiDB:H257_00973"/>
<dbReference type="AlphaFoldDB" id="W4H7U6"/>
<dbReference type="EMBL" id="KI913115">
    <property type="protein sequence ID" value="ETV87374.1"/>
    <property type="molecule type" value="Genomic_DNA"/>
</dbReference>
<gene>
    <name evidence="1" type="ORF">H257_00973</name>
</gene>
<name>W4H7U6_APHAT</name>